<feature type="region of interest" description="Disordered" evidence="1">
    <location>
        <begin position="1"/>
        <end position="36"/>
    </location>
</feature>
<dbReference type="AlphaFoldDB" id="A0A4R2GYI5"/>
<sequence length="36" mass="4197">MLKELQSDQEGCSRPIRSGPRPWNDKERGKERGQRA</sequence>
<protein>
    <submittedName>
        <fullName evidence="2">Uncharacterized protein</fullName>
    </submittedName>
</protein>
<evidence type="ECO:0000313" key="3">
    <source>
        <dbReference type="Proteomes" id="UP000294881"/>
    </source>
</evidence>
<comment type="caution">
    <text evidence="2">The sequence shown here is derived from an EMBL/GenBank/DDBJ whole genome shotgun (WGS) entry which is preliminary data.</text>
</comment>
<dbReference type="EMBL" id="SLWL01000001">
    <property type="protein sequence ID" value="TCO16134.1"/>
    <property type="molecule type" value="Genomic_DNA"/>
</dbReference>
<feature type="compositionally biased region" description="Basic and acidic residues" evidence="1">
    <location>
        <begin position="23"/>
        <end position="36"/>
    </location>
</feature>
<gene>
    <name evidence="2" type="ORF">EV666_101385</name>
</gene>
<evidence type="ECO:0000256" key="1">
    <source>
        <dbReference type="SAM" id="MobiDB-lite"/>
    </source>
</evidence>
<organism evidence="2 3">
    <name type="scientific">Camelimonas lactis</name>
    <dbReference type="NCBI Taxonomy" id="659006"/>
    <lineage>
        <taxon>Bacteria</taxon>
        <taxon>Pseudomonadati</taxon>
        <taxon>Pseudomonadota</taxon>
        <taxon>Alphaproteobacteria</taxon>
        <taxon>Hyphomicrobiales</taxon>
        <taxon>Chelatococcaceae</taxon>
        <taxon>Camelimonas</taxon>
    </lineage>
</organism>
<dbReference type="Proteomes" id="UP000294881">
    <property type="component" value="Unassembled WGS sequence"/>
</dbReference>
<keyword evidence="3" id="KW-1185">Reference proteome</keyword>
<evidence type="ECO:0000313" key="2">
    <source>
        <dbReference type="EMBL" id="TCO16134.1"/>
    </source>
</evidence>
<accession>A0A4R2GYI5</accession>
<reference evidence="2 3" key="1">
    <citation type="submission" date="2019-03" db="EMBL/GenBank/DDBJ databases">
        <title>Genomic Encyclopedia of Type Strains, Phase IV (KMG-IV): sequencing the most valuable type-strain genomes for metagenomic binning, comparative biology and taxonomic classification.</title>
        <authorList>
            <person name="Goeker M."/>
        </authorList>
    </citation>
    <scope>NUCLEOTIDE SEQUENCE [LARGE SCALE GENOMIC DNA]</scope>
    <source>
        <strain evidence="2 3">DSM 22958</strain>
    </source>
</reference>
<name>A0A4R2GYI5_9HYPH</name>
<proteinExistence type="predicted"/>